<accession>E1ZVP9</accession>
<proteinExistence type="predicted"/>
<evidence type="ECO:0000313" key="1">
    <source>
        <dbReference type="EMBL" id="EFN74740.1"/>
    </source>
</evidence>
<reference evidence="1 2" key="1">
    <citation type="journal article" date="2010" name="Science">
        <title>Genomic comparison of the ants Camponotus floridanus and Harpegnathos saltator.</title>
        <authorList>
            <person name="Bonasio R."/>
            <person name="Zhang G."/>
            <person name="Ye C."/>
            <person name="Mutti N.S."/>
            <person name="Fang X."/>
            <person name="Qin N."/>
            <person name="Donahue G."/>
            <person name="Yang P."/>
            <person name="Li Q."/>
            <person name="Li C."/>
            <person name="Zhang P."/>
            <person name="Huang Z."/>
            <person name="Berger S.L."/>
            <person name="Reinberg D."/>
            <person name="Wang J."/>
            <person name="Liebig J."/>
        </authorList>
    </citation>
    <scope>NUCLEOTIDE SEQUENCE [LARGE SCALE GENOMIC DNA]</scope>
    <source>
        <strain evidence="2">C129</strain>
    </source>
</reference>
<evidence type="ECO:0000313" key="2">
    <source>
        <dbReference type="Proteomes" id="UP000000311"/>
    </source>
</evidence>
<dbReference type="Proteomes" id="UP000000311">
    <property type="component" value="Unassembled WGS sequence"/>
</dbReference>
<dbReference type="EMBL" id="GL434607">
    <property type="protein sequence ID" value="EFN74740.1"/>
    <property type="molecule type" value="Genomic_DNA"/>
</dbReference>
<gene>
    <name evidence="1" type="ORF">EAG_09742</name>
</gene>
<dbReference type="AlphaFoldDB" id="E1ZVP9"/>
<organism evidence="2">
    <name type="scientific">Camponotus floridanus</name>
    <name type="common">Florida carpenter ant</name>
    <dbReference type="NCBI Taxonomy" id="104421"/>
    <lineage>
        <taxon>Eukaryota</taxon>
        <taxon>Metazoa</taxon>
        <taxon>Ecdysozoa</taxon>
        <taxon>Arthropoda</taxon>
        <taxon>Hexapoda</taxon>
        <taxon>Insecta</taxon>
        <taxon>Pterygota</taxon>
        <taxon>Neoptera</taxon>
        <taxon>Endopterygota</taxon>
        <taxon>Hymenoptera</taxon>
        <taxon>Apocrita</taxon>
        <taxon>Aculeata</taxon>
        <taxon>Formicoidea</taxon>
        <taxon>Formicidae</taxon>
        <taxon>Formicinae</taxon>
        <taxon>Camponotus</taxon>
    </lineage>
</organism>
<protein>
    <submittedName>
        <fullName evidence="1">Uncharacterized protein</fullName>
    </submittedName>
</protein>
<dbReference type="InParanoid" id="E1ZVP9"/>
<name>E1ZVP9_CAMFO</name>
<sequence length="142" mass="16335">MTPLVLPSFRLIPPHPYSPSRVRASSTKWHHSSFELFRPELALHANLFPIRTANPREPRARTTIPPLRRVVSHHQKKVVRMNVLHADNTGWRVQLAAATLARASRAAIKQRAVRRSRRKVSRPAMQGLFQETQHVESHLSRI</sequence>
<keyword evidence="2" id="KW-1185">Reference proteome</keyword>